<keyword evidence="10 13" id="KW-0503">Monooxygenase</keyword>
<dbReference type="GO" id="GO:0016125">
    <property type="term" value="P:sterol metabolic process"/>
    <property type="evidence" value="ECO:0007669"/>
    <property type="project" value="TreeGrafter"/>
</dbReference>
<evidence type="ECO:0000313" key="15">
    <source>
        <dbReference type="Proteomes" id="UP000233551"/>
    </source>
</evidence>
<dbReference type="Pfam" id="PF00067">
    <property type="entry name" value="p450"/>
    <property type="match status" value="1"/>
</dbReference>
<evidence type="ECO:0000256" key="12">
    <source>
        <dbReference type="PIRSR" id="PIRSR602403-1"/>
    </source>
</evidence>
<evidence type="ECO:0000256" key="2">
    <source>
        <dbReference type="ARBA" id="ARBA00004167"/>
    </source>
</evidence>
<name>A0A2I0HKA1_PUNGR</name>
<keyword evidence="5" id="KW-0812">Transmembrane</keyword>
<sequence length="478" mass="54779">MEIMSVIEACFSALIIAGLTHWIYRWRNPKCNGVLPPGSLGLPLIGEALELMIPSYSLNLLPFLKKRIQRYGKIFKTCVAGRTIIVSADPKFCHFIFQQDGKLFDAWSLDTFSKLFDQKTANMSSIHRYIRTSVLRRFGMDALKQNLLSAMEEECRAALRSWSQQESLDIKYASGTMALEFSAKQLFSYDPQAEQSSEKLGDVYFLFTEGLMSIPLKLPGTAHYKCLQNHKKALSKIREIVKERIASPERSEEASDFLDHMICGMKTDKFLTEEFMTQLLFGLLFVTFDSVSTALSLAVKLLEEHPLVLQELIDEHEEVLKRRQTSDSLLTWNEYKSMTFTLHVINEVLRLANISPGLFRKVKQDVEVNGYTIPAGWGVMIATSALHMDPETYKDPTTFNPSRWKDCKSEDMLKNFMPFGWGMKQCVGAEYSRVLLATFLHVLVTRYQWKLVKGGEVCRAPMLKFRKGLHINFLQKHM</sequence>
<evidence type="ECO:0000256" key="3">
    <source>
        <dbReference type="ARBA" id="ARBA00010617"/>
    </source>
</evidence>
<proteinExistence type="inferred from homology"/>
<dbReference type="PRINTS" id="PR00465">
    <property type="entry name" value="EP450IV"/>
</dbReference>
<evidence type="ECO:0000256" key="5">
    <source>
        <dbReference type="ARBA" id="ARBA00022692"/>
    </source>
</evidence>
<dbReference type="STRING" id="22663.A0A2I0HKA1"/>
<feature type="binding site" description="axial binding residue" evidence="12">
    <location>
        <position position="426"/>
    </location>
    <ligand>
        <name>heme</name>
        <dbReference type="ChEBI" id="CHEBI:30413"/>
    </ligand>
    <ligandPart>
        <name>Fe</name>
        <dbReference type="ChEBI" id="CHEBI:18248"/>
    </ligandPart>
</feature>
<evidence type="ECO:0000313" key="14">
    <source>
        <dbReference type="EMBL" id="PKI32157.1"/>
    </source>
</evidence>
<dbReference type="Gene3D" id="1.10.630.10">
    <property type="entry name" value="Cytochrome P450"/>
    <property type="match status" value="1"/>
</dbReference>
<keyword evidence="6 12" id="KW-0479">Metal-binding</keyword>
<accession>A0A2I0HKA1</accession>
<evidence type="ECO:0000256" key="8">
    <source>
        <dbReference type="ARBA" id="ARBA00023002"/>
    </source>
</evidence>
<dbReference type="PANTHER" id="PTHR24286">
    <property type="entry name" value="CYTOCHROME P450 26"/>
    <property type="match status" value="1"/>
</dbReference>
<comment type="similarity">
    <text evidence="3 13">Belongs to the cytochrome P450 family.</text>
</comment>
<dbReference type="GO" id="GO:0020037">
    <property type="term" value="F:heme binding"/>
    <property type="evidence" value="ECO:0007669"/>
    <property type="project" value="InterPro"/>
</dbReference>
<dbReference type="SUPFAM" id="SSF48264">
    <property type="entry name" value="Cytochrome P450"/>
    <property type="match status" value="1"/>
</dbReference>
<evidence type="ECO:0000256" key="4">
    <source>
        <dbReference type="ARBA" id="ARBA00022617"/>
    </source>
</evidence>
<keyword evidence="4 12" id="KW-0349">Heme</keyword>
<dbReference type="OrthoDB" id="1372046at2759"/>
<protein>
    <submittedName>
        <fullName evidence="14">Uncharacterized protein</fullName>
    </submittedName>
</protein>
<dbReference type="InterPro" id="IPR036396">
    <property type="entry name" value="Cyt_P450_sf"/>
</dbReference>
<dbReference type="GO" id="GO:0004497">
    <property type="term" value="F:monooxygenase activity"/>
    <property type="evidence" value="ECO:0007669"/>
    <property type="project" value="UniProtKB-KW"/>
</dbReference>
<dbReference type="PANTHER" id="PTHR24286:SF305">
    <property type="entry name" value="CYTOCHROME P450 708A2"/>
    <property type="match status" value="1"/>
</dbReference>
<gene>
    <name evidence="14" type="ORF">CRG98_047475</name>
</gene>
<dbReference type="PROSITE" id="PS00086">
    <property type="entry name" value="CYTOCHROME_P450"/>
    <property type="match status" value="1"/>
</dbReference>
<evidence type="ECO:0000256" key="6">
    <source>
        <dbReference type="ARBA" id="ARBA00022723"/>
    </source>
</evidence>
<comment type="cofactor">
    <cofactor evidence="1 12">
        <name>heme</name>
        <dbReference type="ChEBI" id="CHEBI:30413"/>
    </cofactor>
</comment>
<evidence type="ECO:0000256" key="11">
    <source>
        <dbReference type="ARBA" id="ARBA00023136"/>
    </source>
</evidence>
<dbReference type="GO" id="GO:0005506">
    <property type="term" value="F:iron ion binding"/>
    <property type="evidence" value="ECO:0007669"/>
    <property type="project" value="InterPro"/>
</dbReference>
<dbReference type="InterPro" id="IPR002403">
    <property type="entry name" value="Cyt_P450_E_grp-IV"/>
</dbReference>
<dbReference type="GO" id="GO:0016132">
    <property type="term" value="P:brassinosteroid biosynthetic process"/>
    <property type="evidence" value="ECO:0007669"/>
    <property type="project" value="TreeGrafter"/>
</dbReference>
<dbReference type="InterPro" id="IPR001128">
    <property type="entry name" value="Cyt_P450"/>
</dbReference>
<keyword evidence="8 13" id="KW-0560">Oxidoreductase</keyword>
<evidence type="ECO:0000256" key="10">
    <source>
        <dbReference type="ARBA" id="ARBA00023033"/>
    </source>
</evidence>
<dbReference type="FunFam" id="1.10.630.10:FF:000020">
    <property type="entry name" value="Cytochrome P450 family protein"/>
    <property type="match status" value="1"/>
</dbReference>
<evidence type="ECO:0000256" key="13">
    <source>
        <dbReference type="RuleBase" id="RU000461"/>
    </source>
</evidence>
<comment type="subcellular location">
    <subcellularLocation>
        <location evidence="2">Membrane</location>
        <topology evidence="2">Single-pass membrane protein</topology>
    </subcellularLocation>
</comment>
<comment type="caution">
    <text evidence="14">The sequence shown here is derived from an EMBL/GenBank/DDBJ whole genome shotgun (WGS) entry which is preliminary data.</text>
</comment>
<dbReference type="Proteomes" id="UP000233551">
    <property type="component" value="Unassembled WGS sequence"/>
</dbReference>
<evidence type="ECO:0000256" key="1">
    <source>
        <dbReference type="ARBA" id="ARBA00001971"/>
    </source>
</evidence>
<organism evidence="14 15">
    <name type="scientific">Punica granatum</name>
    <name type="common">Pomegranate</name>
    <dbReference type="NCBI Taxonomy" id="22663"/>
    <lineage>
        <taxon>Eukaryota</taxon>
        <taxon>Viridiplantae</taxon>
        <taxon>Streptophyta</taxon>
        <taxon>Embryophyta</taxon>
        <taxon>Tracheophyta</taxon>
        <taxon>Spermatophyta</taxon>
        <taxon>Magnoliopsida</taxon>
        <taxon>eudicotyledons</taxon>
        <taxon>Gunneridae</taxon>
        <taxon>Pentapetalae</taxon>
        <taxon>rosids</taxon>
        <taxon>malvids</taxon>
        <taxon>Myrtales</taxon>
        <taxon>Lythraceae</taxon>
        <taxon>Punica</taxon>
    </lineage>
</organism>
<dbReference type="GeneID" id="116208660"/>
<dbReference type="InterPro" id="IPR017972">
    <property type="entry name" value="Cyt_P450_CS"/>
</dbReference>
<dbReference type="AlphaFoldDB" id="A0A2I0HKA1"/>
<evidence type="ECO:0000256" key="9">
    <source>
        <dbReference type="ARBA" id="ARBA00023004"/>
    </source>
</evidence>
<keyword evidence="15" id="KW-1185">Reference proteome</keyword>
<reference evidence="14 15" key="1">
    <citation type="submission" date="2017-11" db="EMBL/GenBank/DDBJ databases">
        <title>De-novo sequencing of pomegranate (Punica granatum L.) genome.</title>
        <authorList>
            <person name="Akparov Z."/>
            <person name="Amiraslanov A."/>
            <person name="Hajiyeva S."/>
            <person name="Abbasov M."/>
            <person name="Kaur K."/>
            <person name="Hamwieh A."/>
            <person name="Solovyev V."/>
            <person name="Salamov A."/>
            <person name="Braich B."/>
            <person name="Kosarev P."/>
            <person name="Mahmoud A."/>
            <person name="Hajiyev E."/>
            <person name="Babayeva S."/>
            <person name="Izzatullayeva V."/>
            <person name="Mammadov A."/>
            <person name="Mammadov A."/>
            <person name="Sharifova S."/>
            <person name="Ojaghi J."/>
            <person name="Eynullazada K."/>
            <person name="Bayramov B."/>
            <person name="Abdulazimova A."/>
            <person name="Shahmuradov I."/>
        </authorList>
    </citation>
    <scope>NUCLEOTIDE SEQUENCE [LARGE SCALE GENOMIC DNA]</scope>
    <source>
        <strain evidence="15">cv. AG2017</strain>
        <tissue evidence="14">Leaf</tissue>
    </source>
</reference>
<dbReference type="GO" id="GO:0016020">
    <property type="term" value="C:membrane"/>
    <property type="evidence" value="ECO:0007669"/>
    <property type="project" value="UniProtKB-SubCell"/>
</dbReference>
<dbReference type="GO" id="GO:0016705">
    <property type="term" value="F:oxidoreductase activity, acting on paired donors, with incorporation or reduction of molecular oxygen"/>
    <property type="evidence" value="ECO:0007669"/>
    <property type="project" value="InterPro"/>
</dbReference>
<evidence type="ECO:0000256" key="7">
    <source>
        <dbReference type="ARBA" id="ARBA00022989"/>
    </source>
</evidence>
<keyword evidence="7" id="KW-1133">Transmembrane helix</keyword>
<dbReference type="EMBL" id="PGOL01008005">
    <property type="protein sequence ID" value="PKI32157.1"/>
    <property type="molecule type" value="Genomic_DNA"/>
</dbReference>
<dbReference type="GO" id="GO:0010268">
    <property type="term" value="P:brassinosteroid homeostasis"/>
    <property type="evidence" value="ECO:0007669"/>
    <property type="project" value="TreeGrafter"/>
</dbReference>
<keyword evidence="11" id="KW-0472">Membrane</keyword>
<dbReference type="CDD" id="cd11043">
    <property type="entry name" value="CYP90-like"/>
    <property type="match status" value="1"/>
</dbReference>
<keyword evidence="9 12" id="KW-0408">Iron</keyword>